<proteinExistence type="predicted"/>
<dbReference type="PROSITE" id="PS50851">
    <property type="entry name" value="CHEW"/>
    <property type="match status" value="1"/>
</dbReference>
<keyword evidence="3" id="KW-1185">Reference proteome</keyword>
<dbReference type="SUPFAM" id="SSF50341">
    <property type="entry name" value="CheW-like"/>
    <property type="match status" value="1"/>
</dbReference>
<feature type="domain" description="CheW-like" evidence="1">
    <location>
        <begin position="27"/>
        <end position="172"/>
    </location>
</feature>
<reference evidence="2 3" key="1">
    <citation type="submission" date="2024-03" db="EMBL/GenBank/DDBJ databases">
        <title>Novel species of the genus Variovorax.</title>
        <authorList>
            <person name="Liu Q."/>
            <person name="Xin Y.-H."/>
        </authorList>
    </citation>
    <scope>NUCLEOTIDE SEQUENCE [LARGE SCALE GENOMIC DNA]</scope>
    <source>
        <strain evidence="2 3">KACC 18501</strain>
    </source>
</reference>
<sequence>MANRDALRAFQSRLAGRLQAARSTGVSASWLAVEAGDVKYLFPLGHAGEIFPWTQPQPVPYTEPWFLGVANLRGGLYGVVQLSTFATGQRSAVAVTDATRAQSRLVALNELLEVNCALQIDRLIGLRGVEAFTDARAPAADSPGWMGHSYADAEGGQWQEVNLQALSQQTEFLSIGTA</sequence>
<comment type="caution">
    <text evidence="2">The sequence shown here is derived from an EMBL/GenBank/DDBJ whole genome shotgun (WGS) entry which is preliminary data.</text>
</comment>
<evidence type="ECO:0000313" key="2">
    <source>
        <dbReference type="EMBL" id="MEJ8826392.1"/>
    </source>
</evidence>
<dbReference type="InterPro" id="IPR036061">
    <property type="entry name" value="CheW-like_dom_sf"/>
</dbReference>
<evidence type="ECO:0000313" key="3">
    <source>
        <dbReference type="Proteomes" id="UP001363010"/>
    </source>
</evidence>
<dbReference type="Proteomes" id="UP001363010">
    <property type="component" value="Unassembled WGS sequence"/>
</dbReference>
<organism evidence="2 3">
    <name type="scientific">Variovorax humicola</name>
    <dbReference type="NCBI Taxonomy" id="1769758"/>
    <lineage>
        <taxon>Bacteria</taxon>
        <taxon>Pseudomonadati</taxon>
        <taxon>Pseudomonadota</taxon>
        <taxon>Betaproteobacteria</taxon>
        <taxon>Burkholderiales</taxon>
        <taxon>Comamonadaceae</taxon>
        <taxon>Variovorax</taxon>
    </lineage>
</organism>
<dbReference type="RefSeq" id="WP_340367427.1">
    <property type="nucleotide sequence ID" value="NZ_JBBKZV010000033.1"/>
</dbReference>
<name>A0ABU8W8L7_9BURK</name>
<accession>A0ABU8W8L7</accession>
<protein>
    <submittedName>
        <fullName evidence="2">Chemotaxis protein CheW</fullName>
    </submittedName>
</protein>
<dbReference type="Gene3D" id="2.40.50.180">
    <property type="entry name" value="CheA-289, Domain 4"/>
    <property type="match status" value="1"/>
</dbReference>
<gene>
    <name evidence="2" type="ORF">WKW80_30955</name>
</gene>
<dbReference type="EMBL" id="JBBKZV010000033">
    <property type="protein sequence ID" value="MEJ8826392.1"/>
    <property type="molecule type" value="Genomic_DNA"/>
</dbReference>
<evidence type="ECO:0000259" key="1">
    <source>
        <dbReference type="PROSITE" id="PS50851"/>
    </source>
</evidence>
<dbReference type="Pfam" id="PF01584">
    <property type="entry name" value="CheW"/>
    <property type="match status" value="1"/>
</dbReference>
<dbReference type="InterPro" id="IPR002545">
    <property type="entry name" value="CheW-lke_dom"/>
</dbReference>